<comment type="caution">
    <text evidence="1">The sequence shown here is derived from an EMBL/GenBank/DDBJ whole genome shotgun (WGS) entry which is preliminary data.</text>
</comment>
<evidence type="ECO:0000313" key="1">
    <source>
        <dbReference type="EMBL" id="GAA5440130.1"/>
    </source>
</evidence>
<dbReference type="EMBL" id="BAABQU010000017">
    <property type="protein sequence ID" value="GAA5440130.1"/>
    <property type="molecule type" value="Genomic_DNA"/>
</dbReference>
<name>A0ABP9UEG1_9DEIO</name>
<keyword evidence="2" id="KW-1185">Reference proteome</keyword>
<evidence type="ECO:0000313" key="2">
    <source>
        <dbReference type="Proteomes" id="UP001423409"/>
    </source>
</evidence>
<dbReference type="Proteomes" id="UP001423409">
    <property type="component" value="Unassembled WGS sequence"/>
</dbReference>
<dbReference type="RefSeq" id="WP_345444343.1">
    <property type="nucleotide sequence ID" value="NZ_BAABQU010000017.1"/>
</dbReference>
<sequence length="197" mass="21777">MEDVLVPLFFFASVFGFPLARRAMIHRHNLELLRARSGPAEDAAAPGTPPDDAPALALRLPEPHRLYALALLCRLQDTPAALEPHTRATLGQIRREYLPDTLRSYLNLTPAAREQLRAGGRDPEGLLREQLEHLSQGVDGALRQDHGSASRLLTQGHYLRDRFGTTRPEGALLPVTLQPELTGRSGALDGPYRNRTD</sequence>
<gene>
    <name evidence="1" type="ORF">Dcae01_01640</name>
</gene>
<protein>
    <submittedName>
        <fullName evidence="1">Uncharacterized protein</fullName>
    </submittedName>
</protein>
<organism evidence="1 2">
    <name type="scientific">Deinococcus caeni</name>
    <dbReference type="NCBI Taxonomy" id="569127"/>
    <lineage>
        <taxon>Bacteria</taxon>
        <taxon>Thermotogati</taxon>
        <taxon>Deinococcota</taxon>
        <taxon>Deinococci</taxon>
        <taxon>Deinococcales</taxon>
        <taxon>Deinococcaceae</taxon>
        <taxon>Deinococcus</taxon>
    </lineage>
</organism>
<accession>A0ABP9UEG1</accession>
<proteinExistence type="predicted"/>
<reference evidence="1 2" key="1">
    <citation type="submission" date="2024-02" db="EMBL/GenBank/DDBJ databases">
        <title>Deinococcus caeni NBRC 101312.</title>
        <authorList>
            <person name="Ichikawa N."/>
            <person name="Katano-Makiyama Y."/>
            <person name="Hidaka K."/>
        </authorList>
    </citation>
    <scope>NUCLEOTIDE SEQUENCE [LARGE SCALE GENOMIC DNA]</scope>
    <source>
        <strain evidence="1 2">NBRC 101312</strain>
    </source>
</reference>